<dbReference type="Proteomes" id="UP000053989">
    <property type="component" value="Unassembled WGS sequence"/>
</dbReference>
<protein>
    <submittedName>
        <fullName evidence="7">Uncharacterized protein</fullName>
    </submittedName>
</protein>
<dbReference type="OrthoDB" id="2192888at2759"/>
<dbReference type="FunCoup" id="A0A0C3AXU7">
    <property type="interactions" value="363"/>
</dbReference>
<comment type="subcellular location">
    <subcellularLocation>
        <location evidence="1">Nucleus</location>
    </subcellularLocation>
</comment>
<evidence type="ECO:0000256" key="1">
    <source>
        <dbReference type="ARBA" id="ARBA00004123"/>
    </source>
</evidence>
<dbReference type="InterPro" id="IPR057860">
    <property type="entry name" value="HEAT_RRP12_N"/>
</dbReference>
<keyword evidence="3" id="KW-0539">Nucleus</keyword>
<evidence type="ECO:0000256" key="2">
    <source>
        <dbReference type="ARBA" id="ARBA00007690"/>
    </source>
</evidence>
<dbReference type="Gene3D" id="1.25.10.10">
    <property type="entry name" value="Leucine-rich Repeat Variant"/>
    <property type="match status" value="1"/>
</dbReference>
<gene>
    <name evidence="7" type="ORF">SCLCIDRAFT_19579</name>
</gene>
<feature type="region of interest" description="Disordered" evidence="4">
    <location>
        <begin position="1"/>
        <end position="20"/>
    </location>
</feature>
<keyword evidence="8" id="KW-1185">Reference proteome</keyword>
<feature type="region of interest" description="Disordered" evidence="4">
    <location>
        <begin position="1005"/>
        <end position="1024"/>
    </location>
</feature>
<feature type="compositionally biased region" description="Acidic residues" evidence="4">
    <location>
        <begin position="1173"/>
        <end position="1183"/>
    </location>
</feature>
<dbReference type="EMBL" id="KN822006">
    <property type="protein sequence ID" value="KIM69807.1"/>
    <property type="molecule type" value="Genomic_DNA"/>
</dbReference>
<feature type="compositionally biased region" description="Basic and acidic residues" evidence="4">
    <location>
        <begin position="1187"/>
        <end position="1203"/>
    </location>
</feature>
<reference evidence="8" key="2">
    <citation type="submission" date="2015-01" db="EMBL/GenBank/DDBJ databases">
        <title>Evolutionary Origins and Diversification of the Mycorrhizal Mutualists.</title>
        <authorList>
            <consortium name="DOE Joint Genome Institute"/>
            <consortium name="Mycorrhizal Genomics Consortium"/>
            <person name="Kohler A."/>
            <person name="Kuo A."/>
            <person name="Nagy L.G."/>
            <person name="Floudas D."/>
            <person name="Copeland A."/>
            <person name="Barry K.W."/>
            <person name="Cichocki N."/>
            <person name="Veneault-Fourrey C."/>
            <person name="LaButti K."/>
            <person name="Lindquist E.A."/>
            <person name="Lipzen A."/>
            <person name="Lundell T."/>
            <person name="Morin E."/>
            <person name="Murat C."/>
            <person name="Riley R."/>
            <person name="Ohm R."/>
            <person name="Sun H."/>
            <person name="Tunlid A."/>
            <person name="Henrissat B."/>
            <person name="Grigoriev I.V."/>
            <person name="Hibbett D.S."/>
            <person name="Martin F."/>
        </authorList>
    </citation>
    <scope>NUCLEOTIDE SEQUENCE [LARGE SCALE GENOMIC DNA]</scope>
    <source>
        <strain evidence="8">Foug A</strain>
    </source>
</reference>
<dbReference type="InterPro" id="IPR011989">
    <property type="entry name" value="ARM-like"/>
</dbReference>
<evidence type="ECO:0000313" key="7">
    <source>
        <dbReference type="EMBL" id="KIM69807.1"/>
    </source>
</evidence>
<evidence type="ECO:0000256" key="4">
    <source>
        <dbReference type="SAM" id="MobiDB-lite"/>
    </source>
</evidence>
<evidence type="ECO:0000259" key="5">
    <source>
        <dbReference type="Pfam" id="PF08161"/>
    </source>
</evidence>
<comment type="similarity">
    <text evidence="2">Belongs to the RRP12 family.</text>
</comment>
<accession>A0A0C3AXU7</accession>
<feature type="region of interest" description="Disordered" evidence="4">
    <location>
        <begin position="1087"/>
        <end position="1127"/>
    </location>
</feature>
<dbReference type="AlphaFoldDB" id="A0A0C3AXU7"/>
<proteinExistence type="inferred from homology"/>
<feature type="compositionally biased region" description="Basic and acidic residues" evidence="4">
    <location>
        <begin position="1100"/>
        <end position="1111"/>
    </location>
</feature>
<feature type="region of interest" description="Disordered" evidence="4">
    <location>
        <begin position="1151"/>
        <end position="1203"/>
    </location>
</feature>
<dbReference type="InterPro" id="IPR016024">
    <property type="entry name" value="ARM-type_fold"/>
</dbReference>
<dbReference type="SUPFAM" id="SSF48371">
    <property type="entry name" value="ARM repeat"/>
    <property type="match status" value="1"/>
</dbReference>
<dbReference type="Pfam" id="PF08161">
    <property type="entry name" value="RRP12_HEAT"/>
    <property type="match status" value="1"/>
</dbReference>
<dbReference type="InterPro" id="IPR012978">
    <property type="entry name" value="HEAT_RRP12"/>
</dbReference>
<feature type="region of interest" description="Disordered" evidence="4">
    <location>
        <begin position="1040"/>
        <end position="1063"/>
    </location>
</feature>
<evidence type="ECO:0000256" key="3">
    <source>
        <dbReference type="ARBA" id="ARBA00023242"/>
    </source>
</evidence>
<organism evidence="7 8">
    <name type="scientific">Scleroderma citrinum Foug A</name>
    <dbReference type="NCBI Taxonomy" id="1036808"/>
    <lineage>
        <taxon>Eukaryota</taxon>
        <taxon>Fungi</taxon>
        <taxon>Dikarya</taxon>
        <taxon>Basidiomycota</taxon>
        <taxon>Agaricomycotina</taxon>
        <taxon>Agaricomycetes</taxon>
        <taxon>Agaricomycetidae</taxon>
        <taxon>Boletales</taxon>
        <taxon>Sclerodermatineae</taxon>
        <taxon>Sclerodermataceae</taxon>
        <taxon>Scleroderma</taxon>
    </lineage>
</organism>
<feature type="domain" description="RRP12 N-terminal HEAT" evidence="6">
    <location>
        <begin position="13"/>
        <end position="268"/>
    </location>
</feature>
<name>A0A0C3AXU7_9AGAM</name>
<evidence type="ECO:0000259" key="6">
    <source>
        <dbReference type="Pfam" id="PF25772"/>
    </source>
</evidence>
<dbReference type="PANTHER" id="PTHR48287">
    <property type="entry name" value="ARM REPEAT SUPERFAMILY PROTEIN"/>
    <property type="match status" value="1"/>
</dbReference>
<dbReference type="GO" id="GO:0005634">
    <property type="term" value="C:nucleus"/>
    <property type="evidence" value="ECO:0007669"/>
    <property type="project" value="UniProtKB-SubCell"/>
</dbReference>
<dbReference type="Pfam" id="PF25772">
    <property type="entry name" value="HEAT_RRP12_N"/>
    <property type="match status" value="1"/>
</dbReference>
<sequence>MEDALDKIRPHTKSSLAHQKTPANLLQALESTLKEKGTDQTPTAYFAALITTLDGTIRKNEISLGDGDILPAELYLLALISPFVPPAVVQTNLGTLLSLTAPLFPSLIAHAPPLRSQLSLYNAIFRALDRSQLDVPEVRQSFATILQLCLDSRPKVRKRAADLVSDVLSNAPSPLLRHPYAERIADWLQTSLHQASSGLFSNSKSTGKGSSPTDTAIHLLALLRPVLPDLPLDAIPPITSVLLTLPKLGNPYLSQASYSILSDLLTSSVNSGTRSGTEQIPAVLAAILASPPLKSDVTVAPSWLRVLGDTMLAYHSADAEGCAAEFLTVWKAIWAFFDSTHAQTRKAVADAIASLVQCTTLTMVQAAAREPENGKSALRSVLAQTSKALDSLAYAQAVPELLSIVSSLIRNLDMRVKVGELTIAAETFLMPLVQQVAELRVQKNFEHKEAADVVVSTAMRVVGPAVLLQALPLNLEPEDRQAGREPRAFLLPMLAQPHPSPLSHFVSYFVPLSERMFDRQQKADAEGRQSEAKVWSVLVSQVWAGFAGYCNASPDVKSAFTPAFSQLLSQLLYNHPDLRLPVLRGLKVLVESNLAVASEDHSTMDSEAGHLTIRGSATSEEAAQNVVFLKSQVESWFAVFFNIFGSVDSDCRGVVGDVIGVWANLAESQDVSKASLTVVGLFKQHLQKVTTNDQQNATVAATMQDLLILLLPFLETPDITSLFRLCLSEEVLSCKDNGIQKRGYKLLAKSISSGKLQVDVLDTLRTLDSFVTGLSPAAKKDRFVLLSTLVPEIPSTSMHIIPSLIPEAVLGTKEPSEKARLAAFDLVVVMGKKMCEGGTVKRQMLDEMDSNDTGEAKASINEYITMIAAGLGGATPHMISATVTAISRLVFEFKDTLEPQVQADVFTTLMVFLSSNNREIVKSTLGYIKLAIHTLPVDLLKPHLTELVPALLSWSHDHKNHFKAKVRHIFERMIRRFGWDDIYSAAGKEEAAKVLVNIKKRKDRAKRKKARAEGAESSEKVISGNVPTGDAFEDVVYGSESEYEDTDDEGQVGRPTAGSSKGAEYGVRLRADDDNPMDLLQGAASRVTSAQANRRRKAGKNADRFKVDPESGKMVIPAEESDSDVEAGVRKAAKDVAGGAYKESLTSVDGFTRDSKGRVKFNKDTKKRRRENEDEDGDVEMGDETLTSDRKNRRRPEVKLGHEFKAKKAGGDVKKGGLEPYAYLPLSQAAKKKGRNRIGIAGKR</sequence>
<dbReference type="HOGENOM" id="CLU_003753_1_0_1"/>
<feature type="domain" description="RRP12 HEAT" evidence="5">
    <location>
        <begin position="339"/>
        <end position="646"/>
    </location>
</feature>
<feature type="compositionally biased region" description="Basic and acidic residues" evidence="4">
    <location>
        <begin position="1151"/>
        <end position="1164"/>
    </location>
</feature>
<reference evidence="7 8" key="1">
    <citation type="submission" date="2014-04" db="EMBL/GenBank/DDBJ databases">
        <authorList>
            <consortium name="DOE Joint Genome Institute"/>
            <person name="Kuo A."/>
            <person name="Kohler A."/>
            <person name="Nagy L.G."/>
            <person name="Floudas D."/>
            <person name="Copeland A."/>
            <person name="Barry K.W."/>
            <person name="Cichocki N."/>
            <person name="Veneault-Fourrey C."/>
            <person name="LaButti K."/>
            <person name="Lindquist E.A."/>
            <person name="Lipzen A."/>
            <person name="Lundell T."/>
            <person name="Morin E."/>
            <person name="Murat C."/>
            <person name="Sun H."/>
            <person name="Tunlid A."/>
            <person name="Henrissat B."/>
            <person name="Grigoriev I.V."/>
            <person name="Hibbett D.S."/>
            <person name="Martin F."/>
            <person name="Nordberg H.P."/>
            <person name="Cantor M.N."/>
            <person name="Hua S.X."/>
        </authorList>
    </citation>
    <scope>NUCLEOTIDE SEQUENCE [LARGE SCALE GENOMIC DNA]</scope>
    <source>
        <strain evidence="7 8">Foug A</strain>
    </source>
</reference>
<dbReference type="STRING" id="1036808.A0A0C3AXU7"/>
<evidence type="ECO:0000313" key="8">
    <source>
        <dbReference type="Proteomes" id="UP000053989"/>
    </source>
</evidence>
<dbReference type="InParanoid" id="A0A0C3AXU7"/>
<dbReference type="InterPro" id="IPR052087">
    <property type="entry name" value="RRP12"/>
</dbReference>
<feature type="compositionally biased region" description="Acidic residues" evidence="4">
    <location>
        <begin position="1041"/>
        <end position="1050"/>
    </location>
</feature>
<dbReference type="PANTHER" id="PTHR48287:SF1">
    <property type="entry name" value="ARM REPEAT SUPERFAMILY PROTEIN"/>
    <property type="match status" value="1"/>
</dbReference>